<reference evidence="10 11" key="1">
    <citation type="journal article" date="2011" name="J. Bacteriol.">
        <title>Genome sequence of Chthoniobacter flavus Ellin428, an aerobic heterotrophic soil bacterium.</title>
        <authorList>
            <person name="Kant R."/>
            <person name="van Passel M.W."/>
            <person name="Palva A."/>
            <person name="Lucas S."/>
            <person name="Lapidus A."/>
            <person name="Glavina Del Rio T."/>
            <person name="Dalin E."/>
            <person name="Tice H."/>
            <person name="Bruce D."/>
            <person name="Goodwin L."/>
            <person name="Pitluck S."/>
            <person name="Larimer F.W."/>
            <person name="Land M.L."/>
            <person name="Hauser L."/>
            <person name="Sangwan P."/>
            <person name="de Vos W.M."/>
            <person name="Janssen P.H."/>
            <person name="Smidt H."/>
        </authorList>
    </citation>
    <scope>NUCLEOTIDE SEQUENCE [LARGE SCALE GENOMIC DNA]</scope>
    <source>
        <strain evidence="10 11">Ellin428</strain>
    </source>
</reference>
<evidence type="ECO:0000313" key="10">
    <source>
        <dbReference type="EMBL" id="EDY19338.1"/>
    </source>
</evidence>
<dbReference type="GO" id="GO:0005737">
    <property type="term" value="C:cytoplasm"/>
    <property type="evidence" value="ECO:0007669"/>
    <property type="project" value="TreeGrafter"/>
</dbReference>
<comment type="caution">
    <text evidence="10">The sequence shown here is derived from an EMBL/GenBank/DDBJ whole genome shotgun (WGS) entry which is preliminary data.</text>
</comment>
<evidence type="ECO:0000256" key="6">
    <source>
        <dbReference type="ARBA" id="ARBA00023212"/>
    </source>
</evidence>
<name>B4D298_9BACT</name>
<comment type="subunit">
    <text evidence="2">Interacts with microtubules.</text>
</comment>
<dbReference type="Proteomes" id="UP000005824">
    <property type="component" value="Unassembled WGS sequence"/>
</dbReference>
<evidence type="ECO:0000256" key="3">
    <source>
        <dbReference type="ARBA" id="ARBA00022490"/>
    </source>
</evidence>
<feature type="region of interest" description="Disordered" evidence="9">
    <location>
        <begin position="233"/>
        <end position="253"/>
    </location>
</feature>
<gene>
    <name evidence="10" type="ORF">CfE428DRAFT_3023</name>
</gene>
<evidence type="ECO:0000256" key="4">
    <source>
        <dbReference type="ARBA" id="ARBA00022737"/>
    </source>
</evidence>
<dbReference type="InterPro" id="IPR049039">
    <property type="entry name" value="RMD1-3_a_helical_rpt"/>
</dbReference>
<dbReference type="PANTHER" id="PTHR16056">
    <property type="entry name" value="REGULATOR OF MICROTUBULE DYNAMICS PROTEIN"/>
    <property type="match status" value="1"/>
</dbReference>
<keyword evidence="5" id="KW-0802">TPR repeat</keyword>
<dbReference type="GO" id="GO:0005876">
    <property type="term" value="C:spindle microtubule"/>
    <property type="evidence" value="ECO:0007669"/>
    <property type="project" value="TreeGrafter"/>
</dbReference>
<evidence type="ECO:0000313" key="11">
    <source>
        <dbReference type="Proteomes" id="UP000005824"/>
    </source>
</evidence>
<accession>B4D298</accession>
<dbReference type="Pfam" id="PF21033">
    <property type="entry name" value="RMD1-3"/>
    <property type="match status" value="1"/>
</dbReference>
<keyword evidence="4" id="KW-0677">Repeat</keyword>
<evidence type="ECO:0000256" key="8">
    <source>
        <dbReference type="ARBA" id="ARBA00041958"/>
    </source>
</evidence>
<dbReference type="InParanoid" id="B4D298"/>
<dbReference type="Gene3D" id="1.25.40.10">
    <property type="entry name" value="Tetratricopeptide repeat domain"/>
    <property type="match status" value="2"/>
</dbReference>
<organism evidence="10 11">
    <name type="scientific">Chthoniobacter flavus Ellin428</name>
    <dbReference type="NCBI Taxonomy" id="497964"/>
    <lineage>
        <taxon>Bacteria</taxon>
        <taxon>Pseudomonadati</taxon>
        <taxon>Verrucomicrobiota</taxon>
        <taxon>Spartobacteria</taxon>
        <taxon>Chthoniobacterales</taxon>
        <taxon>Chthoniobacteraceae</taxon>
        <taxon>Chthoniobacter</taxon>
    </lineage>
</organism>
<dbReference type="PANTHER" id="PTHR16056:SF16">
    <property type="entry name" value="REGULATOR OF MICROTUBULE DYNAMICS PROTEIN 1"/>
    <property type="match status" value="1"/>
</dbReference>
<evidence type="ECO:0000256" key="1">
    <source>
        <dbReference type="ARBA" id="ARBA00004245"/>
    </source>
</evidence>
<proteinExistence type="predicted"/>
<dbReference type="STRING" id="497964.CfE428DRAFT_3023"/>
<keyword evidence="3" id="KW-0963">Cytoplasm</keyword>
<evidence type="ECO:0000256" key="2">
    <source>
        <dbReference type="ARBA" id="ARBA00011375"/>
    </source>
</evidence>
<sequence>MQVLAEDPRVTSLVQQGDLAEKQGKARAALGSLRAAEAIEPQNVGVLLRISKQYGDLIEQTKVEDNAKRMAELALDYGNRAVQADGKNAKAHLNLAISYGHMTDFVGNKTKLEYSKIIRDETVKSLELDPKDDFAWHVLGRWEAGVANINGVLRALASIVYGGMPKASNEEAVRCFKKALEIAPQRLIHHAELAHVYTQMGRTDLALQEWQNTLGIRAQDADDENYQKEAHAALDAARKSGRGTEAAKFTSQR</sequence>
<evidence type="ECO:0000256" key="5">
    <source>
        <dbReference type="ARBA" id="ARBA00022803"/>
    </source>
</evidence>
<dbReference type="eggNOG" id="COG0457">
    <property type="taxonomic scope" value="Bacteria"/>
</dbReference>
<dbReference type="GO" id="GO:0097431">
    <property type="term" value="C:mitotic spindle pole"/>
    <property type="evidence" value="ECO:0007669"/>
    <property type="project" value="TreeGrafter"/>
</dbReference>
<comment type="subcellular location">
    <subcellularLocation>
        <location evidence="1">Cytoplasm</location>
        <location evidence="1">Cytoskeleton</location>
    </subcellularLocation>
</comment>
<keyword evidence="11" id="KW-1185">Reference proteome</keyword>
<dbReference type="EMBL" id="ABVL01000008">
    <property type="protein sequence ID" value="EDY19338.1"/>
    <property type="molecule type" value="Genomic_DNA"/>
</dbReference>
<protein>
    <recommendedName>
        <fullName evidence="7">Regulator of microtubule dynamics protein 1</fullName>
    </recommendedName>
    <alternativeName>
        <fullName evidence="8">Protein FAM82B</fullName>
    </alternativeName>
</protein>
<dbReference type="SUPFAM" id="SSF48452">
    <property type="entry name" value="TPR-like"/>
    <property type="match status" value="1"/>
</dbReference>
<dbReference type="AlphaFoldDB" id="B4D298"/>
<dbReference type="InterPro" id="IPR011990">
    <property type="entry name" value="TPR-like_helical_dom_sf"/>
</dbReference>
<keyword evidence="6" id="KW-0206">Cytoskeleton</keyword>
<dbReference type="GO" id="GO:0008017">
    <property type="term" value="F:microtubule binding"/>
    <property type="evidence" value="ECO:0007669"/>
    <property type="project" value="TreeGrafter"/>
</dbReference>
<evidence type="ECO:0000256" key="9">
    <source>
        <dbReference type="SAM" id="MobiDB-lite"/>
    </source>
</evidence>
<evidence type="ECO:0000256" key="7">
    <source>
        <dbReference type="ARBA" id="ARBA00039966"/>
    </source>
</evidence>